<dbReference type="Gene3D" id="3.30.565.10">
    <property type="entry name" value="Histidine kinase-like ATPase, C-terminal domain"/>
    <property type="match status" value="1"/>
</dbReference>
<evidence type="ECO:0000313" key="16">
    <source>
        <dbReference type="Proteomes" id="UP001519287"/>
    </source>
</evidence>
<keyword evidence="12" id="KW-0175">Coiled coil</keyword>
<evidence type="ECO:0000256" key="4">
    <source>
        <dbReference type="ARBA" id="ARBA00022679"/>
    </source>
</evidence>
<protein>
    <submittedName>
        <fullName evidence="15">Two-component system sensor histidine kinase YesM</fullName>
        <ecNumber evidence="15">2.7.13.3</ecNumber>
    </submittedName>
</protein>
<reference evidence="15 16" key="1">
    <citation type="submission" date="2021-03" db="EMBL/GenBank/DDBJ databases">
        <title>Genomic Encyclopedia of Type Strains, Phase IV (KMG-IV): sequencing the most valuable type-strain genomes for metagenomic binning, comparative biology and taxonomic classification.</title>
        <authorList>
            <person name="Goeker M."/>
        </authorList>
    </citation>
    <scope>NUCLEOTIDE SEQUENCE [LARGE SCALE GENOMIC DNA]</scope>
    <source>
        <strain evidence="15 16">DSM 26048</strain>
    </source>
</reference>
<name>A0ABS4J7Z7_9BACL</name>
<dbReference type="SUPFAM" id="SSF55874">
    <property type="entry name" value="ATPase domain of HSP90 chaperone/DNA topoisomerase II/histidine kinase"/>
    <property type="match status" value="1"/>
</dbReference>
<evidence type="ECO:0000256" key="1">
    <source>
        <dbReference type="ARBA" id="ARBA00004651"/>
    </source>
</evidence>
<feature type="domain" description="HAMP" evidence="14">
    <location>
        <begin position="325"/>
        <end position="377"/>
    </location>
</feature>
<gene>
    <name evidence="15" type="ORF">J2Z66_007618</name>
</gene>
<dbReference type="CDD" id="cd06225">
    <property type="entry name" value="HAMP"/>
    <property type="match status" value="1"/>
</dbReference>
<dbReference type="InterPro" id="IPR010559">
    <property type="entry name" value="Sig_transdc_His_kin_internal"/>
</dbReference>
<evidence type="ECO:0000256" key="12">
    <source>
        <dbReference type="SAM" id="Coils"/>
    </source>
</evidence>
<dbReference type="GO" id="GO:0004673">
    <property type="term" value="F:protein histidine kinase activity"/>
    <property type="evidence" value="ECO:0007669"/>
    <property type="project" value="UniProtKB-EC"/>
</dbReference>
<keyword evidence="6" id="KW-0547">Nucleotide-binding</keyword>
<dbReference type="SUPFAM" id="SSF158472">
    <property type="entry name" value="HAMP domain-like"/>
    <property type="match status" value="1"/>
</dbReference>
<accession>A0ABS4J7Z7</accession>
<keyword evidence="7 15" id="KW-0418">Kinase</keyword>
<feature type="transmembrane region" description="Helical" evidence="13">
    <location>
        <begin position="306"/>
        <end position="324"/>
    </location>
</feature>
<dbReference type="InterPro" id="IPR050640">
    <property type="entry name" value="Bact_2-comp_sensor_kinase"/>
</dbReference>
<evidence type="ECO:0000256" key="9">
    <source>
        <dbReference type="ARBA" id="ARBA00022989"/>
    </source>
</evidence>
<dbReference type="SMART" id="SM00304">
    <property type="entry name" value="HAMP"/>
    <property type="match status" value="1"/>
</dbReference>
<dbReference type="EMBL" id="JAGGLB010000041">
    <property type="protein sequence ID" value="MBP1995976.1"/>
    <property type="molecule type" value="Genomic_DNA"/>
</dbReference>
<dbReference type="Pfam" id="PF00672">
    <property type="entry name" value="HAMP"/>
    <property type="match status" value="1"/>
</dbReference>
<keyword evidence="8" id="KW-0067">ATP-binding</keyword>
<dbReference type="RefSeq" id="WP_209977987.1">
    <property type="nucleotide sequence ID" value="NZ_JAGGLB010000041.1"/>
</dbReference>
<dbReference type="InterPro" id="IPR003594">
    <property type="entry name" value="HATPase_dom"/>
</dbReference>
<dbReference type="InterPro" id="IPR036890">
    <property type="entry name" value="HATPase_C_sf"/>
</dbReference>
<keyword evidence="4 15" id="KW-0808">Transferase</keyword>
<dbReference type="PANTHER" id="PTHR34220:SF11">
    <property type="entry name" value="SENSOR PROTEIN KINASE HPTS"/>
    <property type="match status" value="1"/>
</dbReference>
<keyword evidence="10" id="KW-0902">Two-component regulatory system</keyword>
<evidence type="ECO:0000256" key="5">
    <source>
        <dbReference type="ARBA" id="ARBA00022692"/>
    </source>
</evidence>
<evidence type="ECO:0000313" key="15">
    <source>
        <dbReference type="EMBL" id="MBP1995976.1"/>
    </source>
</evidence>
<keyword evidence="2" id="KW-1003">Cell membrane</keyword>
<proteinExistence type="predicted"/>
<keyword evidence="5 13" id="KW-0812">Transmembrane</keyword>
<evidence type="ECO:0000256" key="10">
    <source>
        <dbReference type="ARBA" id="ARBA00023012"/>
    </source>
</evidence>
<comment type="caution">
    <text evidence="15">The sequence shown here is derived from an EMBL/GenBank/DDBJ whole genome shotgun (WGS) entry which is preliminary data.</text>
</comment>
<dbReference type="PANTHER" id="PTHR34220">
    <property type="entry name" value="SENSOR HISTIDINE KINASE YPDA"/>
    <property type="match status" value="1"/>
</dbReference>
<comment type="subcellular location">
    <subcellularLocation>
        <location evidence="1">Cell membrane</location>
        <topology evidence="1">Multi-pass membrane protein</topology>
    </subcellularLocation>
</comment>
<dbReference type="Gene3D" id="6.10.340.10">
    <property type="match status" value="1"/>
</dbReference>
<evidence type="ECO:0000256" key="6">
    <source>
        <dbReference type="ARBA" id="ARBA00022741"/>
    </source>
</evidence>
<evidence type="ECO:0000256" key="3">
    <source>
        <dbReference type="ARBA" id="ARBA00022553"/>
    </source>
</evidence>
<dbReference type="Pfam" id="PF06580">
    <property type="entry name" value="His_kinase"/>
    <property type="match status" value="1"/>
</dbReference>
<dbReference type="Proteomes" id="UP001519287">
    <property type="component" value="Unassembled WGS sequence"/>
</dbReference>
<keyword evidence="3" id="KW-0597">Phosphoprotein</keyword>
<evidence type="ECO:0000256" key="11">
    <source>
        <dbReference type="ARBA" id="ARBA00023136"/>
    </source>
</evidence>
<organism evidence="15 16">
    <name type="scientific">Paenibacillus eucommiae</name>
    <dbReference type="NCBI Taxonomy" id="1355755"/>
    <lineage>
        <taxon>Bacteria</taxon>
        <taxon>Bacillati</taxon>
        <taxon>Bacillota</taxon>
        <taxon>Bacilli</taxon>
        <taxon>Bacillales</taxon>
        <taxon>Paenibacillaceae</taxon>
        <taxon>Paenibacillus</taxon>
    </lineage>
</organism>
<evidence type="ECO:0000256" key="13">
    <source>
        <dbReference type="SAM" id="Phobius"/>
    </source>
</evidence>
<dbReference type="InterPro" id="IPR003660">
    <property type="entry name" value="HAMP_dom"/>
</dbReference>
<evidence type="ECO:0000256" key="7">
    <source>
        <dbReference type="ARBA" id="ARBA00022777"/>
    </source>
</evidence>
<feature type="coiled-coil region" evidence="12">
    <location>
        <begin position="365"/>
        <end position="392"/>
    </location>
</feature>
<keyword evidence="16" id="KW-1185">Reference proteome</keyword>
<keyword evidence="9 13" id="KW-1133">Transmembrane helix</keyword>
<sequence>MATRKSLQLSLRQKLIFASVLCLILPAFLTLLVSNYFTKDIIRTQIIQNEKKSLEQADLYISNLFSTLTYISNYIQFDSDINLTLKEVWQRSKLGQTDPLSSVSEFRKITEKLTNIAIVTQKQYVTILTSKGRYFTNYSPLGFDPASFLNEPWMEQVRKQPAFDLYWAGALPNYIPSEQAGSPYLITMAKALKISSEASYAYVIISISEKQVSQIFDHDKGRQETLLIDREGRVVASKDNQKIGKQFAFSAELEKLDESAAKLIRSGREEFLLSSHDLAYNGYRIVSLTPYKEAVNQINSISRLSFLFQIVLMVVFLFVFIYMVRQFTKPVVQLGRVVSRVEGGDLGVRSGITGHDEIGRLGQSFDQMLERIERMIRQITNEQTQKRKAELAMLQAQINPHFLFNILNSIRLRILLRGDQENADLLSALSGLLRMTIQRHNEYTPLHEELHIVQKYVELLNFRQADEVKLDIQATSDSMPVIVPRFLLQPLIENAYIHGLSQNGGVIGIFTRRTEEQVSIIVEDDGQGMSPEMLELLRMEMRKLGGLADEKESTKRLSRIGIANIYERLYLLYGADFQLLIDSTPQQGTRIELIFPVEAPDSVRGGEV</sequence>
<feature type="transmembrane region" description="Helical" evidence="13">
    <location>
        <begin position="15"/>
        <end position="37"/>
    </location>
</feature>
<dbReference type="PROSITE" id="PS50885">
    <property type="entry name" value="HAMP"/>
    <property type="match status" value="1"/>
</dbReference>
<evidence type="ECO:0000259" key="14">
    <source>
        <dbReference type="PROSITE" id="PS50885"/>
    </source>
</evidence>
<evidence type="ECO:0000256" key="2">
    <source>
        <dbReference type="ARBA" id="ARBA00022475"/>
    </source>
</evidence>
<dbReference type="EC" id="2.7.13.3" evidence="15"/>
<keyword evidence="11 13" id="KW-0472">Membrane</keyword>
<dbReference type="Pfam" id="PF02518">
    <property type="entry name" value="HATPase_c"/>
    <property type="match status" value="1"/>
</dbReference>
<evidence type="ECO:0000256" key="8">
    <source>
        <dbReference type="ARBA" id="ARBA00022840"/>
    </source>
</evidence>